<evidence type="ECO:0000313" key="2">
    <source>
        <dbReference type="Proteomes" id="UP001500067"/>
    </source>
</evidence>
<sequence length="281" mass="29786">MCQSSSKNCCQDYSLQTANTGIDTVSSANPALNGTGNTVSILTAGGIGATIRSVSIKAIAPVTAGMVRLFIKKGTAIILYKEVPVPVTPVLQATPTPTPLLPMFETVLTGDLKLAAGDELVASTQTKNAFNIFVEGLDWVYPEDLPTDCCNFRQVTAETGMILIDKANPNLDGSGTIDPVFTASATANGSHIKSITIKALQSTSINGAIRIFISNDGGTSFYLMKEVMVPQTTQSAYEPSYKQVIDMDYYLAPGYVIGVTTQNAEAFGITVESEAWSYPIS</sequence>
<organism evidence="1 2">
    <name type="scientific">Nemorincola caseinilytica</name>
    <dbReference type="NCBI Taxonomy" id="2054315"/>
    <lineage>
        <taxon>Bacteria</taxon>
        <taxon>Pseudomonadati</taxon>
        <taxon>Bacteroidota</taxon>
        <taxon>Chitinophagia</taxon>
        <taxon>Chitinophagales</taxon>
        <taxon>Chitinophagaceae</taxon>
        <taxon>Nemorincola</taxon>
    </lineage>
</organism>
<keyword evidence="2" id="KW-1185">Reference proteome</keyword>
<dbReference type="EMBL" id="BAABFA010000015">
    <property type="protein sequence ID" value="GAA4467026.1"/>
    <property type="molecule type" value="Genomic_DNA"/>
</dbReference>
<dbReference type="RefSeq" id="WP_345083101.1">
    <property type="nucleotide sequence ID" value="NZ_BAABFA010000015.1"/>
</dbReference>
<comment type="caution">
    <text evidence="1">The sequence shown here is derived from an EMBL/GenBank/DDBJ whole genome shotgun (WGS) entry which is preliminary data.</text>
</comment>
<reference evidence="2" key="1">
    <citation type="journal article" date="2019" name="Int. J. Syst. Evol. Microbiol.">
        <title>The Global Catalogue of Microorganisms (GCM) 10K type strain sequencing project: providing services to taxonomists for standard genome sequencing and annotation.</title>
        <authorList>
            <consortium name="The Broad Institute Genomics Platform"/>
            <consortium name="The Broad Institute Genome Sequencing Center for Infectious Disease"/>
            <person name="Wu L."/>
            <person name="Ma J."/>
        </authorList>
    </citation>
    <scope>NUCLEOTIDE SEQUENCE [LARGE SCALE GENOMIC DNA]</scope>
    <source>
        <strain evidence="2">JCM 32105</strain>
    </source>
</reference>
<proteinExistence type="predicted"/>
<gene>
    <name evidence="1" type="ORF">GCM10023093_22110</name>
</gene>
<protein>
    <submittedName>
        <fullName evidence="1">Uncharacterized protein</fullName>
    </submittedName>
</protein>
<evidence type="ECO:0000313" key="1">
    <source>
        <dbReference type="EMBL" id="GAA4467026.1"/>
    </source>
</evidence>
<dbReference type="Proteomes" id="UP001500067">
    <property type="component" value="Unassembled WGS sequence"/>
</dbReference>
<name>A0ABP8NGK2_9BACT</name>
<accession>A0ABP8NGK2</accession>